<dbReference type="SUPFAM" id="SSF56784">
    <property type="entry name" value="HAD-like"/>
    <property type="match status" value="1"/>
</dbReference>
<evidence type="ECO:0000313" key="3">
    <source>
        <dbReference type="Proteomes" id="UP001597131"/>
    </source>
</evidence>
<comment type="similarity">
    <text evidence="1">Belongs to the 5'(3')-deoxyribonucleotidase family.</text>
</comment>
<evidence type="ECO:0000256" key="1">
    <source>
        <dbReference type="ARBA" id="ARBA00009589"/>
    </source>
</evidence>
<comment type="caution">
    <text evidence="2">The sequence shown here is derived from an EMBL/GenBank/DDBJ whole genome shotgun (WGS) entry which is preliminary data.</text>
</comment>
<keyword evidence="3" id="KW-1185">Reference proteome</keyword>
<dbReference type="SFLD" id="SFLDS00003">
    <property type="entry name" value="Haloacid_Dehalogenase"/>
    <property type="match status" value="1"/>
</dbReference>
<proteinExistence type="inferred from homology"/>
<dbReference type="InterPro" id="IPR036412">
    <property type="entry name" value="HAD-like_sf"/>
</dbReference>
<sequence length="177" mass="20532">MKKESIAIDMDGVVANVEVHFIDWYNEEYDANIIQDDLKGKSEDDAFPVPGIIKKYANTEGFFRTVPVMEGAVDAVKRLNESYEVYLVSAAMEFPRSLLEKRAWIEEHFPFIDWKHIVFCGDKSIVGTDYMIDDHTKNLDPFEGRKLLFDAFHNLEVSGYHRAGSWQEVLHFFEKES</sequence>
<reference evidence="3" key="1">
    <citation type="journal article" date="2019" name="Int. J. Syst. Evol. Microbiol.">
        <title>The Global Catalogue of Microorganisms (GCM) 10K type strain sequencing project: providing services to taxonomists for standard genome sequencing and annotation.</title>
        <authorList>
            <consortium name="The Broad Institute Genomics Platform"/>
            <consortium name="The Broad Institute Genome Sequencing Center for Infectious Disease"/>
            <person name="Wu L."/>
            <person name="Ma J."/>
        </authorList>
    </citation>
    <scope>NUCLEOTIDE SEQUENCE [LARGE SCALE GENOMIC DNA]</scope>
    <source>
        <strain evidence="3">CCUG 64793</strain>
    </source>
</reference>
<organism evidence="2 3">
    <name type="scientific">Salegentibacter chungangensis</name>
    <dbReference type="NCBI Taxonomy" id="1335724"/>
    <lineage>
        <taxon>Bacteria</taxon>
        <taxon>Pseudomonadati</taxon>
        <taxon>Bacteroidota</taxon>
        <taxon>Flavobacteriia</taxon>
        <taxon>Flavobacteriales</taxon>
        <taxon>Flavobacteriaceae</taxon>
        <taxon>Salegentibacter</taxon>
    </lineage>
</organism>
<dbReference type="PANTHER" id="PTHR16504">
    <property type="entry name" value="5'(3')-DEOXYRIBONUCLEOTIDASE"/>
    <property type="match status" value="1"/>
</dbReference>
<dbReference type="Proteomes" id="UP001597131">
    <property type="component" value="Unassembled WGS sequence"/>
</dbReference>
<dbReference type="Gene3D" id="3.40.50.1000">
    <property type="entry name" value="HAD superfamily/HAD-like"/>
    <property type="match status" value="1"/>
</dbReference>
<evidence type="ECO:0000313" key="2">
    <source>
        <dbReference type="EMBL" id="MFD1096865.1"/>
    </source>
</evidence>
<dbReference type="EMBL" id="JBHTLI010000003">
    <property type="protein sequence ID" value="MFD1096865.1"/>
    <property type="molecule type" value="Genomic_DNA"/>
</dbReference>
<dbReference type="PANTHER" id="PTHR16504:SF4">
    <property type="entry name" value="5'(3')-DEOXYRIBONUCLEOTIDASE"/>
    <property type="match status" value="1"/>
</dbReference>
<protein>
    <submittedName>
        <fullName evidence="2">5'(3')-deoxyribonucleotidase</fullName>
    </submittedName>
</protein>
<dbReference type="RefSeq" id="WP_380746885.1">
    <property type="nucleotide sequence ID" value="NZ_JBHTLI010000003.1"/>
</dbReference>
<dbReference type="InterPro" id="IPR023214">
    <property type="entry name" value="HAD_sf"/>
</dbReference>
<dbReference type="InterPro" id="IPR010708">
    <property type="entry name" value="5'(3')-deoxyribonucleotidase"/>
</dbReference>
<name>A0ABW3NVP7_9FLAO</name>
<accession>A0ABW3NVP7</accession>
<dbReference type="SFLD" id="SFLDG01146">
    <property type="entry name" value="C1.2.2"/>
    <property type="match status" value="1"/>
</dbReference>
<dbReference type="SFLD" id="SFLDG01126">
    <property type="entry name" value="C1.2:_Nucleotidase_Like"/>
    <property type="match status" value="1"/>
</dbReference>
<gene>
    <name evidence="2" type="ORF">ACFQ3Q_13975</name>
</gene>
<dbReference type="Gene3D" id="1.10.40.40">
    <property type="entry name" value="Deoxyribonucleotidase, domain 2"/>
    <property type="match status" value="1"/>
</dbReference>
<dbReference type="Pfam" id="PF06941">
    <property type="entry name" value="NT5C"/>
    <property type="match status" value="1"/>
</dbReference>